<dbReference type="Proteomes" id="UP000325313">
    <property type="component" value="Unassembled WGS sequence"/>
</dbReference>
<dbReference type="EMBL" id="VDEP01000014">
    <property type="protein sequence ID" value="KAA1136959.1"/>
    <property type="molecule type" value="Genomic_DNA"/>
</dbReference>
<protein>
    <submittedName>
        <fullName evidence="1">Uncharacterized protein</fullName>
    </submittedName>
</protein>
<organism evidence="1 2">
    <name type="scientific">Puccinia graminis f. sp. tritici</name>
    <dbReference type="NCBI Taxonomy" id="56615"/>
    <lineage>
        <taxon>Eukaryota</taxon>
        <taxon>Fungi</taxon>
        <taxon>Dikarya</taxon>
        <taxon>Basidiomycota</taxon>
        <taxon>Pucciniomycotina</taxon>
        <taxon>Pucciniomycetes</taxon>
        <taxon>Pucciniales</taxon>
        <taxon>Pucciniaceae</taxon>
        <taxon>Puccinia</taxon>
    </lineage>
</organism>
<dbReference type="AlphaFoldDB" id="A0A5B0SHK1"/>
<accession>A0A5B0SHK1</accession>
<comment type="caution">
    <text evidence="1">The sequence shown here is derived from an EMBL/GenBank/DDBJ whole genome shotgun (WGS) entry which is preliminary data.</text>
</comment>
<gene>
    <name evidence="1" type="ORF">PGTUg99_003249</name>
</gene>
<reference evidence="1 2" key="1">
    <citation type="submission" date="2019-05" db="EMBL/GenBank/DDBJ databases">
        <title>Emergence of the Ug99 lineage of the wheat stem rust pathogen through somatic hybridization.</title>
        <authorList>
            <person name="Li F."/>
            <person name="Upadhyaya N.M."/>
            <person name="Sperschneider J."/>
            <person name="Matny O."/>
            <person name="Nguyen-Phuc H."/>
            <person name="Mago R."/>
            <person name="Raley C."/>
            <person name="Miller M.E."/>
            <person name="Silverstein K.A.T."/>
            <person name="Henningsen E."/>
            <person name="Hirsch C.D."/>
            <person name="Visser B."/>
            <person name="Pretorius Z.A."/>
            <person name="Steffenson B.J."/>
            <person name="Schwessinger B."/>
            <person name="Dodds P.N."/>
            <person name="Figueroa M."/>
        </authorList>
    </citation>
    <scope>NUCLEOTIDE SEQUENCE [LARGE SCALE GENOMIC DNA]</scope>
    <source>
        <strain evidence="1 2">Ug99</strain>
    </source>
</reference>
<evidence type="ECO:0000313" key="1">
    <source>
        <dbReference type="EMBL" id="KAA1136959.1"/>
    </source>
</evidence>
<name>A0A5B0SHK1_PUCGR</name>
<proteinExistence type="predicted"/>
<sequence>MPIPSTWPEACTILACTVVEKSSSGARWFRLKYLRRPHKHKEMKNDLPWLQSSSSPSVHGDLSSLMNGMSDSSVGLFFPIAETSVLLSMT</sequence>
<evidence type="ECO:0000313" key="2">
    <source>
        <dbReference type="Proteomes" id="UP000325313"/>
    </source>
</evidence>